<dbReference type="PROSITE" id="PS00134">
    <property type="entry name" value="TRYPSIN_HIS"/>
    <property type="match status" value="1"/>
</dbReference>
<dbReference type="PROSITE" id="PS51888">
    <property type="entry name" value="CLIP"/>
    <property type="match status" value="1"/>
</dbReference>
<dbReference type="Gene3D" id="3.30.1640.30">
    <property type="match status" value="1"/>
</dbReference>
<evidence type="ECO:0000259" key="11">
    <source>
        <dbReference type="PROSITE" id="PS51888"/>
    </source>
</evidence>
<keyword evidence="1 7" id="KW-0645">Protease</keyword>
<dbReference type="InterPro" id="IPR018114">
    <property type="entry name" value="TRYPSIN_HIS"/>
</dbReference>
<feature type="compositionally biased region" description="Acidic residues" evidence="8">
    <location>
        <begin position="209"/>
        <end position="224"/>
    </location>
</feature>
<feature type="compositionally biased region" description="Low complexity" evidence="8">
    <location>
        <begin position="548"/>
        <end position="557"/>
    </location>
</feature>
<dbReference type="PROSITE" id="PS00135">
    <property type="entry name" value="TRYPSIN_SER"/>
    <property type="match status" value="1"/>
</dbReference>
<gene>
    <name evidence="12" type="ORF">ONE63_009413</name>
</gene>
<evidence type="ECO:0000259" key="10">
    <source>
        <dbReference type="PROSITE" id="PS50240"/>
    </source>
</evidence>
<evidence type="ECO:0000256" key="2">
    <source>
        <dbReference type="ARBA" id="ARBA00022729"/>
    </source>
</evidence>
<dbReference type="InterPro" id="IPR022700">
    <property type="entry name" value="CLIP"/>
</dbReference>
<evidence type="ECO:0000256" key="7">
    <source>
        <dbReference type="RuleBase" id="RU363034"/>
    </source>
</evidence>
<evidence type="ECO:0000256" key="4">
    <source>
        <dbReference type="ARBA" id="ARBA00022825"/>
    </source>
</evidence>
<comment type="caution">
    <text evidence="12">The sequence shown here is derived from an EMBL/GenBank/DDBJ whole genome shotgun (WGS) entry which is preliminary data.</text>
</comment>
<dbReference type="Proteomes" id="UP001075354">
    <property type="component" value="Chromosome 7"/>
</dbReference>
<evidence type="ECO:0000313" key="12">
    <source>
        <dbReference type="EMBL" id="KAJ1526258.1"/>
    </source>
</evidence>
<feature type="domain" description="Peptidase S1" evidence="10">
    <location>
        <begin position="614"/>
        <end position="856"/>
    </location>
</feature>
<evidence type="ECO:0008006" key="14">
    <source>
        <dbReference type="Google" id="ProtNLM"/>
    </source>
</evidence>
<dbReference type="SMART" id="SM00020">
    <property type="entry name" value="Tryp_SPc"/>
    <property type="match status" value="1"/>
</dbReference>
<evidence type="ECO:0000256" key="5">
    <source>
        <dbReference type="ARBA" id="ARBA00023157"/>
    </source>
</evidence>
<evidence type="ECO:0000256" key="6">
    <source>
        <dbReference type="ARBA" id="ARBA00024195"/>
    </source>
</evidence>
<protein>
    <recommendedName>
        <fullName evidence="14">Serine protease Hayan-like</fullName>
    </recommendedName>
</protein>
<evidence type="ECO:0000256" key="9">
    <source>
        <dbReference type="SAM" id="SignalP"/>
    </source>
</evidence>
<dbReference type="InterPro" id="IPR038565">
    <property type="entry name" value="CLIP_sf"/>
</dbReference>
<evidence type="ECO:0000256" key="8">
    <source>
        <dbReference type="SAM" id="MobiDB-lite"/>
    </source>
</evidence>
<evidence type="ECO:0000256" key="1">
    <source>
        <dbReference type="ARBA" id="ARBA00022670"/>
    </source>
</evidence>
<evidence type="ECO:0000313" key="13">
    <source>
        <dbReference type="Proteomes" id="UP001075354"/>
    </source>
</evidence>
<dbReference type="FunFam" id="2.40.10.10:FF:000068">
    <property type="entry name" value="transmembrane protease serine 2"/>
    <property type="match status" value="1"/>
</dbReference>
<feature type="chain" id="PRO_5043507670" description="Serine protease Hayan-like" evidence="9">
    <location>
        <begin position="22"/>
        <end position="860"/>
    </location>
</feature>
<comment type="similarity">
    <text evidence="6">Belongs to the peptidase S1 family. CLIP subfamily.</text>
</comment>
<feature type="signal peptide" evidence="9">
    <location>
        <begin position="1"/>
        <end position="21"/>
    </location>
</feature>
<feature type="compositionally biased region" description="Pro residues" evidence="8">
    <location>
        <begin position="155"/>
        <end position="179"/>
    </location>
</feature>
<feature type="region of interest" description="Disordered" evidence="8">
    <location>
        <begin position="254"/>
        <end position="604"/>
    </location>
</feature>
<feature type="compositionally biased region" description="Basic and acidic residues" evidence="8">
    <location>
        <begin position="466"/>
        <end position="475"/>
    </location>
</feature>
<dbReference type="Pfam" id="PF00089">
    <property type="entry name" value="Trypsin"/>
    <property type="match status" value="1"/>
</dbReference>
<dbReference type="InterPro" id="IPR043504">
    <property type="entry name" value="Peptidase_S1_PA_chymotrypsin"/>
</dbReference>
<dbReference type="PANTHER" id="PTHR24258">
    <property type="entry name" value="SERINE PROTEASE-RELATED"/>
    <property type="match status" value="1"/>
</dbReference>
<dbReference type="PROSITE" id="PS50240">
    <property type="entry name" value="TRYPSIN_DOM"/>
    <property type="match status" value="1"/>
</dbReference>
<dbReference type="PANTHER" id="PTHR24258:SF136">
    <property type="entry name" value="GH06673P-RELATED"/>
    <property type="match status" value="1"/>
</dbReference>
<organism evidence="12 13">
    <name type="scientific">Megalurothrips usitatus</name>
    <name type="common">bean blossom thrips</name>
    <dbReference type="NCBI Taxonomy" id="439358"/>
    <lineage>
        <taxon>Eukaryota</taxon>
        <taxon>Metazoa</taxon>
        <taxon>Ecdysozoa</taxon>
        <taxon>Arthropoda</taxon>
        <taxon>Hexapoda</taxon>
        <taxon>Insecta</taxon>
        <taxon>Pterygota</taxon>
        <taxon>Neoptera</taxon>
        <taxon>Paraneoptera</taxon>
        <taxon>Thysanoptera</taxon>
        <taxon>Terebrantia</taxon>
        <taxon>Thripoidea</taxon>
        <taxon>Thripidae</taxon>
        <taxon>Megalurothrips</taxon>
    </lineage>
</organism>
<sequence>MLPWQPVTVLLLSALAAGALGQLSTLYEGSPCKLGDGSRGECIQLTKCPSALAQFKKDRRNFRPKRCGFKGFVEVICCADVPMRRAEEACRNFGNEINLNPDVYIINGADALPGEFPHMVGRTPTNSEFAEPFEENPDDRPFFRALPNRGTPLTRQPPPGAPPPPQAPPPPPPPAPTSQPSPAADVPRSPGGDEGLTPQPSSGRLVEGSDGEDAAAGEDGEDGEVGARFGLLGGIRDSLRRHRERVREKIRDLHDHLFHHGHDHDRSHSDEDSPRPQRPGHDNTRPQRPDNDNTRPQRPDNDNTRPQRPDNDNTRPQRPDHDNTRPQRPDRDNTRPQRPDRDNNRPQRPDNDSPRPQRPDNDNTRPQRPDNDNTRPQRPDNDNTRPQRPDNDNTRPQRPDRDNTRPQRPDRDNTRPQRPDNDSPRPQRPDNDNTRPQRPDNDNTRPQRPDHNNTRPQRPDSNSFDPPRRPDRAENDTTPSRPDGDSNPGPARPPVTDGELGSLIDPRTGPPGPPGPDGPDGDAPSGRDREAFGSFEEETTSRPRLIRVSNSSVTSSSQGKKGRPGNWRVPPDSPWAKQPSTTAAPPGAGFGVGGGLADQNQGKAGEDDGVALYVVGGDEAEPDEFKHMVALGYRSSEAGRPLTWDCGGSLISNEHVLTAAHCVTNAFRGRPVRVRLGAHNLTEPSGEERGVLAVTVHPAYKTRSHYHDLAVVRIERVRFSERVRPACLYTKPAAPDVGMVATGWGVTDIDQLDQTSEVLMKALMDQVALPRCNASFARSMSSRLARGVQPEQLCARGSNGVADTCLGDSGGPLQVLEKDKDLYSIVGVTSFGQLCGGLGVYVRVASYLDWIENIVWPSSS</sequence>
<keyword evidence="2 9" id="KW-0732">Signal</keyword>
<dbReference type="SUPFAM" id="SSF50494">
    <property type="entry name" value="Trypsin-like serine proteases"/>
    <property type="match status" value="1"/>
</dbReference>
<dbReference type="InterPro" id="IPR001314">
    <property type="entry name" value="Peptidase_S1A"/>
</dbReference>
<dbReference type="GO" id="GO:0004252">
    <property type="term" value="F:serine-type endopeptidase activity"/>
    <property type="evidence" value="ECO:0007669"/>
    <property type="project" value="InterPro"/>
</dbReference>
<keyword evidence="5" id="KW-1015">Disulfide bond</keyword>
<feature type="domain" description="Clip" evidence="11">
    <location>
        <begin position="31"/>
        <end position="78"/>
    </location>
</feature>
<keyword evidence="3 7" id="KW-0378">Hydrolase</keyword>
<dbReference type="AlphaFoldDB" id="A0AAV7XJI4"/>
<keyword evidence="13" id="KW-1185">Reference proteome</keyword>
<dbReference type="InterPro" id="IPR009003">
    <property type="entry name" value="Peptidase_S1_PA"/>
</dbReference>
<dbReference type="InterPro" id="IPR001254">
    <property type="entry name" value="Trypsin_dom"/>
</dbReference>
<feature type="region of interest" description="Disordered" evidence="8">
    <location>
        <begin position="117"/>
        <end position="240"/>
    </location>
</feature>
<proteinExistence type="inferred from homology"/>
<feature type="compositionally biased region" description="Basic and acidic residues" evidence="8">
    <location>
        <begin position="254"/>
        <end position="453"/>
    </location>
</feature>
<dbReference type="GO" id="GO:0006508">
    <property type="term" value="P:proteolysis"/>
    <property type="evidence" value="ECO:0007669"/>
    <property type="project" value="UniProtKB-KW"/>
</dbReference>
<dbReference type="InterPro" id="IPR033116">
    <property type="entry name" value="TRYPSIN_SER"/>
</dbReference>
<dbReference type="EMBL" id="JAPTSV010000007">
    <property type="protein sequence ID" value="KAJ1526258.1"/>
    <property type="molecule type" value="Genomic_DNA"/>
</dbReference>
<feature type="compositionally biased region" description="Polar residues" evidence="8">
    <location>
        <begin position="454"/>
        <end position="464"/>
    </location>
</feature>
<evidence type="ECO:0000256" key="3">
    <source>
        <dbReference type="ARBA" id="ARBA00022801"/>
    </source>
</evidence>
<dbReference type="PRINTS" id="PR00722">
    <property type="entry name" value="CHYMOTRYPSIN"/>
</dbReference>
<reference evidence="12" key="1">
    <citation type="submission" date="2022-12" db="EMBL/GenBank/DDBJ databases">
        <title>Chromosome-level genome assembly of the bean flower thrips Megalurothrips usitatus.</title>
        <authorList>
            <person name="Ma L."/>
            <person name="Liu Q."/>
            <person name="Li H."/>
            <person name="Cai W."/>
        </authorList>
    </citation>
    <scope>NUCLEOTIDE SEQUENCE</scope>
    <source>
        <strain evidence="12">Cailab_2022a</strain>
    </source>
</reference>
<dbReference type="SMART" id="SM00680">
    <property type="entry name" value="CLIP"/>
    <property type="match status" value="1"/>
</dbReference>
<feature type="compositionally biased region" description="Pro residues" evidence="8">
    <location>
        <begin position="508"/>
        <end position="517"/>
    </location>
</feature>
<keyword evidence="4 7" id="KW-0720">Serine protease</keyword>
<name>A0AAV7XJI4_9NEOP</name>
<dbReference type="CDD" id="cd00190">
    <property type="entry name" value="Tryp_SPc"/>
    <property type="match status" value="1"/>
</dbReference>
<accession>A0AAV7XJI4</accession>
<dbReference type="Gene3D" id="2.40.10.10">
    <property type="entry name" value="Trypsin-like serine proteases"/>
    <property type="match status" value="1"/>
</dbReference>